<evidence type="ECO:0000313" key="2">
    <source>
        <dbReference type="EMBL" id="MBC3930699.1"/>
    </source>
</evidence>
<comment type="caution">
    <text evidence="2">The sequence shown here is derived from an EMBL/GenBank/DDBJ whole genome shotgun (WGS) entry which is preliminary data.</text>
</comment>
<dbReference type="Pfam" id="PF13271">
    <property type="entry name" value="DUF4062"/>
    <property type="match status" value="1"/>
</dbReference>
<keyword evidence="3" id="KW-1185">Reference proteome</keyword>
<dbReference type="InterPro" id="IPR025139">
    <property type="entry name" value="DUF4062"/>
</dbReference>
<name>A0ABR7A1I1_9BURK</name>
<feature type="domain" description="DUF4062" evidence="1">
    <location>
        <begin position="4"/>
        <end position="85"/>
    </location>
</feature>
<dbReference type="EMBL" id="JACOGD010000002">
    <property type="protein sequence ID" value="MBC3930699.1"/>
    <property type="molecule type" value="Genomic_DNA"/>
</dbReference>
<accession>A0ABR7A1I1</accession>
<proteinExistence type="predicted"/>
<sequence length="299" mass="32189">MTTVFVSSTPFDLAVHRKRLSEEFTREAAAYFGATLTSALPETPIEDRLRLVRSAKAYIGVFGMVFGDVDATTGKSLIQLEYLEAQLYCVPTLIYLIDEDEHPILPKNVDTGIAAQWLADFKAQLSQSHDVRFFDSPDDLVAKIHNDLHRVLSPAQKTAPAAAPVSVPAPAPAPAPAPVAPVTVAAVVTPQAQPASLTAAVPETAEAAPVPAVKKNSQRYLLTEPRFAFFKSKVLPVLPPDFDDVPLKDALELLLASNTLAAASSLARGAMIPLEDAVEVIRKMELIIIDTIYKQKNGG</sequence>
<reference evidence="2 3" key="1">
    <citation type="submission" date="2020-08" db="EMBL/GenBank/DDBJ databases">
        <title>Novel species isolated from subtropical streams in China.</title>
        <authorList>
            <person name="Lu H."/>
        </authorList>
    </citation>
    <scope>NUCLEOTIDE SEQUENCE [LARGE SCALE GENOMIC DNA]</scope>
    <source>
        <strain evidence="2 3">CY22W</strain>
    </source>
</reference>
<protein>
    <submittedName>
        <fullName evidence="2">DUF4062 domain-containing protein</fullName>
    </submittedName>
</protein>
<gene>
    <name evidence="2" type="ORF">H8K43_03355</name>
</gene>
<evidence type="ECO:0000313" key="3">
    <source>
        <dbReference type="Proteomes" id="UP000654304"/>
    </source>
</evidence>
<dbReference type="RefSeq" id="WP_186902570.1">
    <property type="nucleotide sequence ID" value="NZ_JACOGD010000002.1"/>
</dbReference>
<dbReference type="Proteomes" id="UP000654304">
    <property type="component" value="Unassembled WGS sequence"/>
</dbReference>
<organism evidence="2 3">
    <name type="scientific">Undibacterium curvum</name>
    <dbReference type="NCBI Taxonomy" id="2762294"/>
    <lineage>
        <taxon>Bacteria</taxon>
        <taxon>Pseudomonadati</taxon>
        <taxon>Pseudomonadota</taxon>
        <taxon>Betaproteobacteria</taxon>
        <taxon>Burkholderiales</taxon>
        <taxon>Oxalobacteraceae</taxon>
        <taxon>Undibacterium</taxon>
    </lineage>
</organism>
<evidence type="ECO:0000259" key="1">
    <source>
        <dbReference type="Pfam" id="PF13271"/>
    </source>
</evidence>